<name>A0A239NJ19_9ACTN</name>
<keyword evidence="6" id="KW-0472">Membrane</keyword>
<dbReference type="InterPro" id="IPR029044">
    <property type="entry name" value="Nucleotide-diphossugar_trans"/>
</dbReference>
<dbReference type="CDD" id="cd00761">
    <property type="entry name" value="Glyco_tranf_GTA_type"/>
    <property type="match status" value="1"/>
</dbReference>
<dbReference type="FunFam" id="3.90.550.10:FF:000196">
    <property type="entry name" value="Glycosyl transferase"/>
    <property type="match status" value="1"/>
</dbReference>
<sequence>MPRFSVIVPVHQVQGYLRACLDSVLSQSLPDLEVIAVDDRSPDHCGRILDEYAARDSRVIALHHEENRGVGRARNTGAERATGDYLLFLDGDDTLAPGSLEAVAERLKQDGDPDILYFDHVRTYWWEAAEKSVFGGLLASAGTDVFRITERPEFLRLFAMTSNRVYRRAFYGEHGFSFSDGIYEDALVSYKTMLSAERISCLARVVLEYRQRRSGASTRSPGRNHFVVLDQYTRLFDFLDAPGREHLAPLRPMLFERAVSHFLFCLGNPDRIPRRLRGEFFRLAARWYARHLPEGFAPPADKALGYARLARGSWLLARLGDVPRWARKELTRRRRRLRRQVAQRAKAALYAYHLRRPLDPNLAVYSAYWDRGVFCNPAAIYHKAREIAPGVHGVWLVRKSDVPRVPKGVDYVVPRTRRYWRLMARATYLISNVNFPNDVRKRPGSVHLQTHHGTPLKKMGIDQQRYPASAKGMSFRRLLERVDRWDYSLSSNPHSSEIWERVYPSSWQHLETGYPRNDVFLTAGAAEVAHARAALGIAPGRTAVLYAPTTRDYQRNFVPRLDVERVCRALGEDFVLLTRIHYFHGEDARLKALHEEGLLVDVSRHPSVEQLCLAADALVTDYSSIMFDYALLDRPIVVHADDWPVYRASRGVYFDLLSGAPGETPGAVSTSDDELIAAFRDGAWNGPEAARLRAAFRRRFCAFDDGRAAERVVRRVFLGETEPLPLAPLEARTPAPAPALLAAAVPEEPRSGPQEAAAKP</sequence>
<dbReference type="Gene3D" id="3.90.550.10">
    <property type="entry name" value="Spore Coat Polysaccharide Biosynthesis Protein SpsA, Chain A"/>
    <property type="match status" value="1"/>
</dbReference>
<dbReference type="Pfam" id="PF00535">
    <property type="entry name" value="Glycos_transf_2"/>
    <property type="match status" value="1"/>
</dbReference>
<evidence type="ECO:0000256" key="1">
    <source>
        <dbReference type="ARBA" id="ARBA00004202"/>
    </source>
</evidence>
<dbReference type="AlphaFoldDB" id="A0A239NJ19"/>
<keyword evidence="5" id="KW-0777">Teichoic acid biosynthesis</keyword>
<dbReference type="GO" id="GO:0047355">
    <property type="term" value="F:CDP-glycerol glycerophosphotransferase activity"/>
    <property type="evidence" value="ECO:0007669"/>
    <property type="project" value="InterPro"/>
</dbReference>
<keyword evidence="10" id="KW-1185">Reference proteome</keyword>
<protein>
    <submittedName>
        <fullName evidence="9">CDP-glycerol:poly(Glycerophosphate) glycerophosphotransferase</fullName>
    </submittedName>
</protein>
<dbReference type="Gene3D" id="3.40.50.11820">
    <property type="match status" value="1"/>
</dbReference>
<dbReference type="GO" id="GO:0005886">
    <property type="term" value="C:plasma membrane"/>
    <property type="evidence" value="ECO:0007669"/>
    <property type="project" value="UniProtKB-SubCell"/>
</dbReference>
<feature type="region of interest" description="Disordered" evidence="7">
    <location>
        <begin position="738"/>
        <end position="760"/>
    </location>
</feature>
<dbReference type="InterPro" id="IPR001173">
    <property type="entry name" value="Glyco_trans_2-like"/>
</dbReference>
<dbReference type="OrthoDB" id="3183633at2"/>
<evidence type="ECO:0000256" key="6">
    <source>
        <dbReference type="ARBA" id="ARBA00023136"/>
    </source>
</evidence>
<accession>A0A239NJ19</accession>
<reference evidence="9 10" key="1">
    <citation type="submission" date="2017-06" db="EMBL/GenBank/DDBJ databases">
        <authorList>
            <person name="Kim H.J."/>
            <person name="Triplett B.A."/>
        </authorList>
    </citation>
    <scope>NUCLEOTIDE SEQUENCE [LARGE SCALE GENOMIC DNA]</scope>
    <source>
        <strain evidence="9 10">CGMCC 4.1858</strain>
    </source>
</reference>
<keyword evidence="4 9" id="KW-0808">Transferase</keyword>
<dbReference type="Gene3D" id="3.40.50.12580">
    <property type="match status" value="1"/>
</dbReference>
<evidence type="ECO:0000313" key="9">
    <source>
        <dbReference type="EMBL" id="SNT54463.1"/>
    </source>
</evidence>
<proteinExistence type="inferred from homology"/>
<dbReference type="Pfam" id="PF04464">
    <property type="entry name" value="Glyphos_transf"/>
    <property type="match status" value="1"/>
</dbReference>
<dbReference type="Proteomes" id="UP000198280">
    <property type="component" value="Unassembled WGS sequence"/>
</dbReference>
<dbReference type="InterPro" id="IPR043149">
    <property type="entry name" value="TagF_N"/>
</dbReference>
<dbReference type="GO" id="GO:0019350">
    <property type="term" value="P:teichoic acid biosynthetic process"/>
    <property type="evidence" value="ECO:0007669"/>
    <property type="project" value="UniProtKB-KW"/>
</dbReference>
<evidence type="ECO:0000256" key="3">
    <source>
        <dbReference type="ARBA" id="ARBA00022475"/>
    </source>
</evidence>
<dbReference type="SUPFAM" id="SSF53756">
    <property type="entry name" value="UDP-Glycosyltransferase/glycogen phosphorylase"/>
    <property type="match status" value="1"/>
</dbReference>
<evidence type="ECO:0000256" key="4">
    <source>
        <dbReference type="ARBA" id="ARBA00022679"/>
    </source>
</evidence>
<dbReference type="EMBL" id="FZOF01000037">
    <property type="protein sequence ID" value="SNT54463.1"/>
    <property type="molecule type" value="Genomic_DNA"/>
</dbReference>
<dbReference type="InterPro" id="IPR007554">
    <property type="entry name" value="Glycerophosphate_synth"/>
</dbReference>
<evidence type="ECO:0000256" key="5">
    <source>
        <dbReference type="ARBA" id="ARBA00022944"/>
    </source>
</evidence>
<keyword evidence="3" id="KW-1003">Cell membrane</keyword>
<organism evidence="9 10">
    <name type="scientific">Actinacidiphila glaucinigra</name>
    <dbReference type="NCBI Taxonomy" id="235986"/>
    <lineage>
        <taxon>Bacteria</taxon>
        <taxon>Bacillati</taxon>
        <taxon>Actinomycetota</taxon>
        <taxon>Actinomycetes</taxon>
        <taxon>Kitasatosporales</taxon>
        <taxon>Streptomycetaceae</taxon>
        <taxon>Actinacidiphila</taxon>
    </lineage>
</organism>
<dbReference type="PANTHER" id="PTHR37316:SF3">
    <property type="entry name" value="TEICHOIC ACID GLYCEROL-PHOSPHATE TRANSFERASE"/>
    <property type="match status" value="1"/>
</dbReference>
<dbReference type="PANTHER" id="PTHR37316">
    <property type="entry name" value="TEICHOIC ACID GLYCEROL-PHOSPHATE PRIMASE"/>
    <property type="match status" value="1"/>
</dbReference>
<dbReference type="InterPro" id="IPR043148">
    <property type="entry name" value="TagF_C"/>
</dbReference>
<evidence type="ECO:0000259" key="8">
    <source>
        <dbReference type="Pfam" id="PF00535"/>
    </source>
</evidence>
<dbReference type="RefSeq" id="WP_089228805.1">
    <property type="nucleotide sequence ID" value="NZ_FZOF01000037.1"/>
</dbReference>
<evidence type="ECO:0000313" key="10">
    <source>
        <dbReference type="Proteomes" id="UP000198280"/>
    </source>
</evidence>
<feature type="domain" description="Glycosyltransferase 2-like" evidence="8">
    <location>
        <begin position="5"/>
        <end position="128"/>
    </location>
</feature>
<evidence type="ECO:0000256" key="2">
    <source>
        <dbReference type="ARBA" id="ARBA00010488"/>
    </source>
</evidence>
<comment type="similarity">
    <text evidence="2">Belongs to the CDP-glycerol glycerophosphotransferase family.</text>
</comment>
<dbReference type="SUPFAM" id="SSF53448">
    <property type="entry name" value="Nucleotide-diphospho-sugar transferases"/>
    <property type="match status" value="1"/>
</dbReference>
<comment type="subcellular location">
    <subcellularLocation>
        <location evidence="1">Cell membrane</location>
        <topology evidence="1">Peripheral membrane protein</topology>
    </subcellularLocation>
</comment>
<gene>
    <name evidence="9" type="ORF">SAMN05216252_13723</name>
</gene>
<dbReference type="InterPro" id="IPR051612">
    <property type="entry name" value="Teichoic_Acid_Biosynth"/>
</dbReference>
<evidence type="ECO:0000256" key="7">
    <source>
        <dbReference type="SAM" id="MobiDB-lite"/>
    </source>
</evidence>